<comment type="caution">
    <text evidence="1">The sequence shown here is derived from an EMBL/GenBank/DDBJ whole genome shotgun (WGS) entry which is preliminary data.</text>
</comment>
<name>A0ABU3VUS8_9GAMM</name>
<protein>
    <submittedName>
        <fullName evidence="1">DUF6368 family protein</fullName>
    </submittedName>
</protein>
<gene>
    <name evidence="1" type="ORF">RYS15_04975</name>
</gene>
<accession>A0ABU3VUS8</accession>
<evidence type="ECO:0000313" key="2">
    <source>
        <dbReference type="Proteomes" id="UP001269819"/>
    </source>
</evidence>
<dbReference type="EMBL" id="JAWIIJ010000003">
    <property type="protein sequence ID" value="MDV2078022.1"/>
    <property type="molecule type" value="Genomic_DNA"/>
</dbReference>
<reference evidence="1 2" key="1">
    <citation type="submission" date="2023-10" db="EMBL/GenBank/DDBJ databases">
        <title>Characteristics and mechanism of a salt-tolerant marine origin heterotrophic nitrifying- aerobic denitrifying bacteria Marinobacter xestospongiae HN1.</title>
        <authorList>
            <person name="Qi R."/>
        </authorList>
    </citation>
    <scope>NUCLEOTIDE SEQUENCE [LARGE SCALE GENOMIC DNA]</scope>
    <source>
        <strain evidence="1 2">HN1</strain>
    </source>
</reference>
<dbReference type="Proteomes" id="UP001269819">
    <property type="component" value="Unassembled WGS sequence"/>
</dbReference>
<evidence type="ECO:0000313" key="1">
    <source>
        <dbReference type="EMBL" id="MDV2078022.1"/>
    </source>
</evidence>
<proteinExistence type="predicted"/>
<dbReference type="Pfam" id="PF19895">
    <property type="entry name" value="DUF6368"/>
    <property type="match status" value="1"/>
</dbReference>
<keyword evidence="2" id="KW-1185">Reference proteome</keyword>
<dbReference type="InterPro" id="IPR045948">
    <property type="entry name" value="DUF6368"/>
</dbReference>
<organism evidence="1 2">
    <name type="scientific">Marinobacter xestospongiae</name>
    <dbReference type="NCBI Taxonomy" id="994319"/>
    <lineage>
        <taxon>Bacteria</taxon>
        <taxon>Pseudomonadati</taxon>
        <taxon>Pseudomonadota</taxon>
        <taxon>Gammaproteobacteria</taxon>
        <taxon>Pseudomonadales</taxon>
        <taxon>Marinobacteraceae</taxon>
        <taxon>Marinobacter</taxon>
    </lineage>
</organism>
<sequence length="152" mass="17676">MGPVSNIVIEFEIDEELKQDFYSFIQVLGGEICGNDIFYKGRSFLFGFGWSYPEEIVEYNHLQSAALFTAKAKIHLSANCNKQDDHRYLAELGYAVCCRYKGVVEFCDDFKDRTDDVQLLSHPQHYSNGETSQFGQELMKMWLHHNDFHMVK</sequence>
<dbReference type="RefSeq" id="WP_316972878.1">
    <property type="nucleotide sequence ID" value="NZ_JAWIIJ010000003.1"/>
</dbReference>